<protein>
    <submittedName>
        <fullName evidence="1">Uncharacterized protein</fullName>
    </submittedName>
</protein>
<dbReference type="Proteomes" id="UP001165395">
    <property type="component" value="Unassembled WGS sequence"/>
</dbReference>
<comment type="caution">
    <text evidence="1">The sequence shown here is derived from an EMBL/GenBank/DDBJ whole genome shotgun (WGS) entry which is preliminary data.</text>
</comment>
<dbReference type="RefSeq" id="WP_227181101.1">
    <property type="nucleotide sequence ID" value="NZ_JAJBZT010000006.1"/>
</dbReference>
<name>A0ABS8D7X2_9NEIS</name>
<proteinExistence type="predicted"/>
<reference evidence="1" key="1">
    <citation type="submission" date="2021-10" db="EMBL/GenBank/DDBJ databases">
        <title>The complete genome sequence of Leeia sp. TBRC 13508.</title>
        <authorList>
            <person name="Charoenyingcharoen P."/>
            <person name="Yukphan P."/>
        </authorList>
    </citation>
    <scope>NUCLEOTIDE SEQUENCE</scope>
    <source>
        <strain evidence="1">TBRC 13508</strain>
    </source>
</reference>
<dbReference type="EMBL" id="JAJBZT010000006">
    <property type="protein sequence ID" value="MCB6184290.1"/>
    <property type="molecule type" value="Genomic_DNA"/>
</dbReference>
<organism evidence="1 2">
    <name type="scientific">Leeia speluncae</name>
    <dbReference type="NCBI Taxonomy" id="2884804"/>
    <lineage>
        <taxon>Bacteria</taxon>
        <taxon>Pseudomonadati</taxon>
        <taxon>Pseudomonadota</taxon>
        <taxon>Betaproteobacteria</taxon>
        <taxon>Neisseriales</taxon>
        <taxon>Leeiaceae</taxon>
        <taxon>Leeia</taxon>
    </lineage>
</organism>
<gene>
    <name evidence="1" type="ORF">LIN78_12115</name>
</gene>
<evidence type="ECO:0000313" key="1">
    <source>
        <dbReference type="EMBL" id="MCB6184290.1"/>
    </source>
</evidence>
<evidence type="ECO:0000313" key="2">
    <source>
        <dbReference type="Proteomes" id="UP001165395"/>
    </source>
</evidence>
<keyword evidence="2" id="KW-1185">Reference proteome</keyword>
<sequence>MSLVGAFQALSARIALEIKTVRLEMAGLSGGGSPPSLGSVDFGSGALDTVTTVINDSALSIGSSVLITAITQQGEEDMDCVIYSYTTFNGGMTVTATAVPGPVAGIHTFTYLVK</sequence>
<accession>A0ABS8D7X2</accession>